<dbReference type="Gene3D" id="3.40.710.10">
    <property type="entry name" value="DD-peptidase/beta-lactamase superfamily"/>
    <property type="match status" value="1"/>
</dbReference>
<evidence type="ECO:0000259" key="4">
    <source>
        <dbReference type="Pfam" id="PF00905"/>
    </source>
</evidence>
<dbReference type="Gene3D" id="3.90.1310.10">
    <property type="entry name" value="Penicillin-binding protein 2a (Domain 2)"/>
    <property type="match status" value="1"/>
</dbReference>
<dbReference type="SUPFAM" id="SSF56601">
    <property type="entry name" value="beta-lactamase/transpeptidase-like"/>
    <property type="match status" value="1"/>
</dbReference>
<dbReference type="GO" id="GO:0071555">
    <property type="term" value="P:cell wall organization"/>
    <property type="evidence" value="ECO:0007669"/>
    <property type="project" value="TreeGrafter"/>
</dbReference>
<evidence type="ECO:0000313" key="7">
    <source>
        <dbReference type="Proteomes" id="UP000677918"/>
    </source>
</evidence>
<dbReference type="Pfam" id="PF00905">
    <property type="entry name" value="Transpeptidase"/>
    <property type="match status" value="1"/>
</dbReference>
<dbReference type="InterPro" id="IPR012338">
    <property type="entry name" value="Beta-lactam/transpept-like"/>
</dbReference>
<dbReference type="InterPro" id="IPR005311">
    <property type="entry name" value="PBP_dimer"/>
</dbReference>
<dbReference type="InterPro" id="IPR036138">
    <property type="entry name" value="PBP_dimer_sf"/>
</dbReference>
<evidence type="ECO:0000256" key="3">
    <source>
        <dbReference type="ARBA" id="ARBA00023136"/>
    </source>
</evidence>
<keyword evidence="7" id="KW-1185">Reference proteome</keyword>
<dbReference type="Pfam" id="PF03717">
    <property type="entry name" value="PBP_dimer"/>
    <property type="match status" value="1"/>
</dbReference>
<dbReference type="Proteomes" id="UP000677918">
    <property type="component" value="Unassembled WGS sequence"/>
</dbReference>
<dbReference type="GO" id="GO:0071972">
    <property type="term" value="F:peptidoglycan L,D-transpeptidase activity"/>
    <property type="evidence" value="ECO:0007669"/>
    <property type="project" value="TreeGrafter"/>
</dbReference>
<dbReference type="InterPro" id="IPR001460">
    <property type="entry name" value="PCN-bd_Tpept"/>
</dbReference>
<organism evidence="6 7">
    <name type="scientific">Xylanibacillus composti</name>
    <dbReference type="NCBI Taxonomy" id="1572762"/>
    <lineage>
        <taxon>Bacteria</taxon>
        <taxon>Bacillati</taxon>
        <taxon>Bacillota</taxon>
        <taxon>Bacilli</taxon>
        <taxon>Bacillales</taxon>
        <taxon>Paenibacillaceae</taxon>
        <taxon>Xylanibacillus</taxon>
    </lineage>
</organism>
<dbReference type="EMBL" id="BOVK01000100">
    <property type="protein sequence ID" value="GIQ71501.1"/>
    <property type="molecule type" value="Genomic_DNA"/>
</dbReference>
<gene>
    <name evidence="6" type="primary">pbpI</name>
    <name evidence="6" type="ORF">XYCOK13_43250</name>
</gene>
<dbReference type="InterPro" id="IPR050515">
    <property type="entry name" value="Beta-lactam/transpept"/>
</dbReference>
<keyword evidence="3" id="KW-0472">Membrane</keyword>
<name>A0A8J4H7M3_9BACL</name>
<dbReference type="AlphaFoldDB" id="A0A8J4H7M3"/>
<comment type="similarity">
    <text evidence="2">Belongs to the transpeptidase family.</text>
</comment>
<feature type="domain" description="Penicillin-binding protein dimerisation" evidence="5">
    <location>
        <begin position="53"/>
        <end position="218"/>
    </location>
</feature>
<dbReference type="PANTHER" id="PTHR30627">
    <property type="entry name" value="PEPTIDOGLYCAN D,D-TRANSPEPTIDASE"/>
    <property type="match status" value="1"/>
</dbReference>
<evidence type="ECO:0000256" key="1">
    <source>
        <dbReference type="ARBA" id="ARBA00004370"/>
    </source>
</evidence>
<sequence length="588" mass="64462">MQPKRIFWTLLIFAMVMTTWLGRLAWIQLAAPVDWTHAAVRQREQSIVLHDGRGDFADRYGEPLTGQVIHAAAVFPVRDASRSDELDRFEVLAEILGEPATVRGDVPFLWQRSGDVTPVAMTEEQRMLVEQAQLVGVQIVPYSLRYAAPFPAAHVIGFISQHPQMLETLYADELRKGTVRPDQKIGASGLERTLEPIIRGRTSEEIAVHVNGNGELLKGLGVRMQASANPYYPLKVTTTLDRGQQLAVERVMDESGHTHSSAVVVLDAKDGDIRVMASRPSYHPLQVNPAGEDWRNRAIAAETPGSIMKLAVAAAVWEHGTLPDSHLFECNGHFGAYGLSCWKTGGHGKLTLEEAIAHSCNVALAQAMLSLTPQQFEETAAKLGLGQQVGPVWERGSGESLRLLDHEQAGLLYAAPHLAEDEGARVQTAIGQRDARMSPLQAAVMLQPILHDGKLLAPQLIKDIRYANGTTAYRIKEESPVRDALSRQTARQLRKALEKAVNEGTGRALADMRWPAAGKSGTAQTGAHKEKEHHWFAGYVPVEQPRYIIAAVVYDQPPGSVHQGVRLFRKVAEALMSADEQGANRSDG</sequence>
<comment type="subcellular location">
    <subcellularLocation>
        <location evidence="1">Membrane</location>
    </subcellularLocation>
</comment>
<evidence type="ECO:0000313" key="6">
    <source>
        <dbReference type="EMBL" id="GIQ71501.1"/>
    </source>
</evidence>
<proteinExistence type="inferred from homology"/>
<comment type="caution">
    <text evidence="6">The sequence shown here is derived from an EMBL/GenBank/DDBJ whole genome shotgun (WGS) entry which is preliminary data.</text>
</comment>
<evidence type="ECO:0000259" key="5">
    <source>
        <dbReference type="Pfam" id="PF03717"/>
    </source>
</evidence>
<dbReference type="GO" id="GO:0008658">
    <property type="term" value="F:penicillin binding"/>
    <property type="evidence" value="ECO:0007669"/>
    <property type="project" value="InterPro"/>
</dbReference>
<dbReference type="SUPFAM" id="SSF56519">
    <property type="entry name" value="Penicillin binding protein dimerisation domain"/>
    <property type="match status" value="1"/>
</dbReference>
<dbReference type="GO" id="GO:0005886">
    <property type="term" value="C:plasma membrane"/>
    <property type="evidence" value="ECO:0007669"/>
    <property type="project" value="TreeGrafter"/>
</dbReference>
<dbReference type="RefSeq" id="WP_213414294.1">
    <property type="nucleotide sequence ID" value="NZ_BOVK01000100.1"/>
</dbReference>
<protein>
    <submittedName>
        <fullName evidence="6">Penicillin-binding protein 4B</fullName>
    </submittedName>
</protein>
<reference evidence="6" key="1">
    <citation type="submission" date="2021-04" db="EMBL/GenBank/DDBJ databases">
        <title>Draft genome sequence of Xylanibacillus composti strain K13.</title>
        <authorList>
            <person name="Uke A."/>
            <person name="Chhe C."/>
            <person name="Baramee S."/>
            <person name="Kosugi A."/>
        </authorList>
    </citation>
    <scope>NUCLEOTIDE SEQUENCE</scope>
    <source>
        <strain evidence="6">K13</strain>
    </source>
</reference>
<feature type="domain" description="Penicillin-binding protein transpeptidase" evidence="4">
    <location>
        <begin position="262"/>
        <end position="569"/>
    </location>
</feature>
<evidence type="ECO:0000256" key="2">
    <source>
        <dbReference type="ARBA" id="ARBA00007171"/>
    </source>
</evidence>
<accession>A0A8J4H7M3</accession>
<dbReference type="PANTHER" id="PTHR30627:SF24">
    <property type="entry name" value="PENICILLIN-BINDING PROTEIN 4B"/>
    <property type="match status" value="1"/>
</dbReference>